<evidence type="ECO:0000259" key="1">
    <source>
        <dbReference type="Pfam" id="PF06985"/>
    </source>
</evidence>
<protein>
    <recommendedName>
        <fullName evidence="1">Heterokaryon incompatibility domain-containing protein</fullName>
    </recommendedName>
</protein>
<evidence type="ECO:0000313" key="2">
    <source>
        <dbReference type="EMBL" id="KAF2158792.1"/>
    </source>
</evidence>
<proteinExistence type="predicted"/>
<dbReference type="GeneID" id="54563339"/>
<dbReference type="InterPro" id="IPR010730">
    <property type="entry name" value="HET"/>
</dbReference>
<accession>A0A6A6BYX9</accession>
<dbReference type="EMBL" id="ML993649">
    <property type="protein sequence ID" value="KAF2158792.1"/>
    <property type="molecule type" value="Genomic_DNA"/>
</dbReference>
<sequence length="258" mass="29090">MDLHGVLLKMMDNVVGPRLRSLYRVIVPEKNMLPSEAFLKESQAGILEHETTKSHTGDPTVMSQLTRWMEACKSHPRCSSNTVTRHLPTRLIDLSPPTGIDMFRVWSTTEDSHVPYCTLSHCSGDGKGILKLEKSTFESLYAGRRKAALPLTFRQAMTVCLELGIRHIWIDSLCIIQDDTSNWESESQRMSDIYANAQCNIAATANAHAHLRLFRERSLNVIRPMQVDISAKPHGSLDLPAGRYSLFDLQLWSSNVKD</sequence>
<dbReference type="Pfam" id="PF06985">
    <property type="entry name" value="HET"/>
    <property type="match status" value="1"/>
</dbReference>
<evidence type="ECO:0000313" key="3">
    <source>
        <dbReference type="Proteomes" id="UP000799537"/>
    </source>
</evidence>
<keyword evidence="3" id="KW-1185">Reference proteome</keyword>
<dbReference type="OrthoDB" id="2958217at2759"/>
<dbReference type="Proteomes" id="UP000799537">
    <property type="component" value="Unassembled WGS sequence"/>
</dbReference>
<dbReference type="PANTHER" id="PTHR33112">
    <property type="entry name" value="DOMAIN PROTEIN, PUTATIVE-RELATED"/>
    <property type="match status" value="1"/>
</dbReference>
<feature type="domain" description="Heterokaryon incompatibility" evidence="1">
    <location>
        <begin position="116"/>
        <end position="229"/>
    </location>
</feature>
<organism evidence="2 3">
    <name type="scientific">Zasmidium cellare ATCC 36951</name>
    <dbReference type="NCBI Taxonomy" id="1080233"/>
    <lineage>
        <taxon>Eukaryota</taxon>
        <taxon>Fungi</taxon>
        <taxon>Dikarya</taxon>
        <taxon>Ascomycota</taxon>
        <taxon>Pezizomycotina</taxon>
        <taxon>Dothideomycetes</taxon>
        <taxon>Dothideomycetidae</taxon>
        <taxon>Mycosphaerellales</taxon>
        <taxon>Mycosphaerellaceae</taxon>
        <taxon>Zasmidium</taxon>
    </lineage>
</organism>
<name>A0A6A6BYX9_ZASCE</name>
<reference evidence="2" key="1">
    <citation type="journal article" date="2020" name="Stud. Mycol.">
        <title>101 Dothideomycetes genomes: a test case for predicting lifestyles and emergence of pathogens.</title>
        <authorList>
            <person name="Haridas S."/>
            <person name="Albert R."/>
            <person name="Binder M."/>
            <person name="Bloem J."/>
            <person name="Labutti K."/>
            <person name="Salamov A."/>
            <person name="Andreopoulos B."/>
            <person name="Baker S."/>
            <person name="Barry K."/>
            <person name="Bills G."/>
            <person name="Bluhm B."/>
            <person name="Cannon C."/>
            <person name="Castanera R."/>
            <person name="Culley D."/>
            <person name="Daum C."/>
            <person name="Ezra D."/>
            <person name="Gonzalez J."/>
            <person name="Henrissat B."/>
            <person name="Kuo A."/>
            <person name="Liang C."/>
            <person name="Lipzen A."/>
            <person name="Lutzoni F."/>
            <person name="Magnuson J."/>
            <person name="Mondo S."/>
            <person name="Nolan M."/>
            <person name="Ohm R."/>
            <person name="Pangilinan J."/>
            <person name="Park H.-J."/>
            <person name="Ramirez L."/>
            <person name="Alfaro M."/>
            <person name="Sun H."/>
            <person name="Tritt A."/>
            <person name="Yoshinaga Y."/>
            <person name="Zwiers L.-H."/>
            <person name="Turgeon B."/>
            <person name="Goodwin S."/>
            <person name="Spatafora J."/>
            <person name="Crous P."/>
            <person name="Grigoriev I."/>
        </authorList>
    </citation>
    <scope>NUCLEOTIDE SEQUENCE</scope>
    <source>
        <strain evidence="2">ATCC 36951</strain>
    </source>
</reference>
<dbReference type="PANTHER" id="PTHR33112:SF13">
    <property type="entry name" value="HETEROKARYON INCOMPATIBILITY DOMAIN-CONTAINING PROTEIN"/>
    <property type="match status" value="1"/>
</dbReference>
<dbReference type="RefSeq" id="XP_033659681.1">
    <property type="nucleotide sequence ID" value="XM_033810067.1"/>
</dbReference>
<gene>
    <name evidence="2" type="ORF">M409DRAFT_30749</name>
</gene>
<dbReference type="AlphaFoldDB" id="A0A6A6BYX9"/>